<feature type="domain" description="AB hydrolase-1" evidence="2">
    <location>
        <begin position="50"/>
        <end position="291"/>
    </location>
</feature>
<dbReference type="InterPro" id="IPR050266">
    <property type="entry name" value="AB_hydrolase_sf"/>
</dbReference>
<feature type="chain" id="PRO_5009827266" evidence="1">
    <location>
        <begin position="21"/>
        <end position="304"/>
    </location>
</feature>
<dbReference type="OrthoDB" id="9812774at2"/>
<dbReference type="InterPro" id="IPR029058">
    <property type="entry name" value="AB_hydrolase_fold"/>
</dbReference>
<evidence type="ECO:0000313" key="4">
    <source>
        <dbReference type="Proteomes" id="UP000093748"/>
    </source>
</evidence>
<dbReference type="GO" id="GO:0047372">
    <property type="term" value="F:monoacylglycerol lipase activity"/>
    <property type="evidence" value="ECO:0007669"/>
    <property type="project" value="TreeGrafter"/>
</dbReference>
<dbReference type="PANTHER" id="PTHR43798:SF5">
    <property type="entry name" value="MONOACYLGLYCEROL LIPASE ABHD6"/>
    <property type="match status" value="1"/>
</dbReference>
<dbReference type="GO" id="GO:0046464">
    <property type="term" value="P:acylglycerol catabolic process"/>
    <property type="evidence" value="ECO:0007669"/>
    <property type="project" value="TreeGrafter"/>
</dbReference>
<dbReference type="PANTHER" id="PTHR43798">
    <property type="entry name" value="MONOACYLGLYCEROL LIPASE"/>
    <property type="match status" value="1"/>
</dbReference>
<dbReference type="RefSeq" id="WP_032933568.1">
    <property type="nucleotide sequence ID" value="NZ_LZTH01000046.1"/>
</dbReference>
<dbReference type="SUPFAM" id="SSF53474">
    <property type="entry name" value="alpha/beta-Hydrolases"/>
    <property type="match status" value="1"/>
</dbReference>
<keyword evidence="3" id="KW-0378">Hydrolase</keyword>
<dbReference type="Gene3D" id="3.40.50.1820">
    <property type="entry name" value="alpha/beta hydrolase"/>
    <property type="match status" value="1"/>
</dbReference>
<protein>
    <submittedName>
        <fullName evidence="3">Alpha/beta hydrolase</fullName>
    </submittedName>
</protein>
<dbReference type="Pfam" id="PF00561">
    <property type="entry name" value="Abhydrolase_1"/>
    <property type="match status" value="1"/>
</dbReference>
<dbReference type="AlphaFoldDB" id="A0A1A5JDW7"/>
<proteinExistence type="predicted"/>
<comment type="caution">
    <text evidence="3">The sequence shown here is derived from an EMBL/GenBank/DDBJ whole genome shotgun (WGS) entry which is preliminary data.</text>
</comment>
<dbReference type="EMBL" id="LZTJ01000032">
    <property type="protein sequence ID" value="OBP71744.1"/>
    <property type="molecule type" value="Genomic_DNA"/>
</dbReference>
<reference evidence="4" key="1">
    <citation type="submission" date="2016-06" db="EMBL/GenBank/DDBJ databases">
        <title>NZP2037 Pacbio-Illumina hybrid assembly.</title>
        <authorList>
            <person name="Ramsay J.P."/>
        </authorList>
    </citation>
    <scope>NUCLEOTIDE SEQUENCE [LARGE SCALE GENOMIC DNA]</scope>
    <source>
        <strain evidence="4">R7ANS::ICEMlSym2042</strain>
    </source>
</reference>
<dbReference type="GO" id="GO:0016020">
    <property type="term" value="C:membrane"/>
    <property type="evidence" value="ECO:0007669"/>
    <property type="project" value="TreeGrafter"/>
</dbReference>
<evidence type="ECO:0000256" key="1">
    <source>
        <dbReference type="SAM" id="SignalP"/>
    </source>
</evidence>
<dbReference type="GeneID" id="66683106"/>
<dbReference type="Proteomes" id="UP000093748">
    <property type="component" value="Unassembled WGS sequence"/>
</dbReference>
<name>A0A1A5JDW7_RHILI</name>
<feature type="signal peptide" evidence="1">
    <location>
        <begin position="1"/>
        <end position="20"/>
    </location>
</feature>
<sequence length="304" mass="33073">MFRPLVIVLGLLSLAAPASARVIPFPTGFKAQSIATNGTSLYVRVGGKGPAVILLHGFADTGDMWAPVAIKLMKDHTVIVPDLRGMGLSAHPDGGYTKKNQAADIAGIMDALKIDKAELVTHDIGNMVGYALAAQYPKRITKWVVIDAPLPGIGDWDKIKQSPLLWHFNFRGPDMERLVAGRERIYLDRFYNELSADPKKIDEATRVHYAKLYARPHAMHDAFEQFKAFDQEAIDNQAMLATGGKLPMPVLAAGAEKSAGTTQADTLRFVASDVTGAIVPASGHWIMEENPDATVKLITDFLSR</sequence>
<organism evidence="3 4">
    <name type="scientific">Rhizobium loti</name>
    <name type="common">Mesorhizobium loti</name>
    <dbReference type="NCBI Taxonomy" id="381"/>
    <lineage>
        <taxon>Bacteria</taxon>
        <taxon>Pseudomonadati</taxon>
        <taxon>Pseudomonadota</taxon>
        <taxon>Alphaproteobacteria</taxon>
        <taxon>Hyphomicrobiales</taxon>
        <taxon>Phyllobacteriaceae</taxon>
        <taxon>Mesorhizobium</taxon>
    </lineage>
</organism>
<keyword evidence="1" id="KW-0732">Signal</keyword>
<accession>A0A1A5JDW7</accession>
<evidence type="ECO:0000313" key="3">
    <source>
        <dbReference type="EMBL" id="OBP71744.1"/>
    </source>
</evidence>
<gene>
    <name evidence="3" type="ORF">BAE39_22420</name>
</gene>
<evidence type="ECO:0000259" key="2">
    <source>
        <dbReference type="Pfam" id="PF00561"/>
    </source>
</evidence>
<dbReference type="InterPro" id="IPR000073">
    <property type="entry name" value="AB_hydrolase_1"/>
</dbReference>